<protein>
    <recommendedName>
        <fullName evidence="1">AAA domain-containing protein</fullName>
    </recommendedName>
</protein>
<reference evidence="2 3" key="2">
    <citation type="submission" date="2016-12" db="EMBL/GenBank/DDBJ databases">
        <title>Draft Genome Sequence of Cystobacter ferrugineus Strain Cbfe23.</title>
        <authorList>
            <person name="Akbar S."/>
            <person name="Dowd S.E."/>
            <person name="Stevens D.C."/>
        </authorList>
    </citation>
    <scope>NUCLEOTIDE SEQUENCE [LARGE SCALE GENOMIC DNA]</scope>
    <source>
        <strain evidence="2 3">Cbfe23</strain>
    </source>
</reference>
<dbReference type="Gene3D" id="3.40.50.300">
    <property type="entry name" value="P-loop containing nucleotide triphosphate hydrolases"/>
    <property type="match status" value="1"/>
</dbReference>
<comment type="caution">
    <text evidence="2">The sequence shown here is derived from an EMBL/GenBank/DDBJ whole genome shotgun (WGS) entry which is preliminary data.</text>
</comment>
<accession>A0A1L9AV79</accession>
<dbReference type="STRING" id="83449.BON30_46125"/>
<dbReference type="PANTHER" id="PTHR13696:SF98">
    <property type="entry name" value="PLASMID PARTITION PROTEIN A"/>
    <property type="match status" value="1"/>
</dbReference>
<dbReference type="RefSeq" id="WP_071905025.1">
    <property type="nucleotide sequence ID" value="NZ_MPIN01000025.1"/>
</dbReference>
<dbReference type="AlphaFoldDB" id="A0A1L9AV79"/>
<dbReference type="PANTHER" id="PTHR13696">
    <property type="entry name" value="P-LOOP CONTAINING NUCLEOSIDE TRIPHOSPHATE HYDROLASE"/>
    <property type="match status" value="1"/>
</dbReference>
<evidence type="ECO:0000313" key="2">
    <source>
        <dbReference type="EMBL" id="OJH33908.1"/>
    </source>
</evidence>
<evidence type="ECO:0000313" key="3">
    <source>
        <dbReference type="Proteomes" id="UP000182229"/>
    </source>
</evidence>
<evidence type="ECO:0000259" key="1">
    <source>
        <dbReference type="Pfam" id="PF13614"/>
    </source>
</evidence>
<proteinExistence type="predicted"/>
<dbReference type="CDD" id="cd02042">
    <property type="entry name" value="ParAB_family"/>
    <property type="match status" value="1"/>
</dbReference>
<dbReference type="OrthoDB" id="9815116at2"/>
<feature type="domain" description="AAA" evidence="1">
    <location>
        <begin position="6"/>
        <end position="182"/>
    </location>
</feature>
<dbReference type="SUPFAM" id="SSF52540">
    <property type="entry name" value="P-loop containing nucleoside triphosphate hydrolases"/>
    <property type="match status" value="1"/>
</dbReference>
<dbReference type="Pfam" id="PF13614">
    <property type="entry name" value="AAA_31"/>
    <property type="match status" value="1"/>
</dbReference>
<dbReference type="InterPro" id="IPR027417">
    <property type="entry name" value="P-loop_NTPase"/>
</dbReference>
<keyword evidence="3" id="KW-1185">Reference proteome</keyword>
<dbReference type="Proteomes" id="UP000182229">
    <property type="component" value="Unassembled WGS sequence"/>
</dbReference>
<organism evidence="2 3">
    <name type="scientific">Cystobacter ferrugineus</name>
    <dbReference type="NCBI Taxonomy" id="83449"/>
    <lineage>
        <taxon>Bacteria</taxon>
        <taxon>Pseudomonadati</taxon>
        <taxon>Myxococcota</taxon>
        <taxon>Myxococcia</taxon>
        <taxon>Myxococcales</taxon>
        <taxon>Cystobacterineae</taxon>
        <taxon>Archangiaceae</taxon>
        <taxon>Cystobacter</taxon>
    </lineage>
</organism>
<dbReference type="InterPro" id="IPR025669">
    <property type="entry name" value="AAA_dom"/>
</dbReference>
<reference evidence="3" key="1">
    <citation type="submission" date="2016-11" db="EMBL/GenBank/DDBJ databases">
        <authorList>
            <person name="Shukria A."/>
            <person name="Stevens D.C."/>
        </authorList>
    </citation>
    <scope>NUCLEOTIDE SEQUENCE [LARGE SCALE GENOMIC DNA]</scope>
    <source>
        <strain evidence="3">Cbfe23</strain>
    </source>
</reference>
<sequence length="259" mass="28070">MTRRARRICVANNKGGVGKSTTAINLASVLALRGHKVLLVDFDPAAGASIFLGLAEEVREEQTPLYTVVELLNGKPFTPFPYALAPGLDLLPANTRLSHHAQVLDRDPRGHFRLAEALEPLASDYDYIICDSAPTLGILMIGAIIACPEVVVPVQLDIGTLPMTIEFNDFVVSLKQTAQPALKVMGVLPTFNEARSKTPQAMLGALRGLFQGRLFQTSISRLRAIGDAHGHGRPVVLAQPDNRGAIEYTQFAEEVLRRA</sequence>
<dbReference type="EMBL" id="MPIN01000025">
    <property type="protein sequence ID" value="OJH33908.1"/>
    <property type="molecule type" value="Genomic_DNA"/>
</dbReference>
<dbReference type="InterPro" id="IPR050678">
    <property type="entry name" value="DNA_Partitioning_ATPase"/>
</dbReference>
<gene>
    <name evidence="2" type="ORF">BON30_46125</name>
</gene>
<name>A0A1L9AV79_9BACT</name>